<protein>
    <recommendedName>
        <fullName evidence="3">DUF4283 domain-containing protein</fullName>
    </recommendedName>
</protein>
<dbReference type="Proteomes" id="UP001153076">
    <property type="component" value="Unassembled WGS sequence"/>
</dbReference>
<proteinExistence type="predicted"/>
<dbReference type="AlphaFoldDB" id="A0A9Q1GPK8"/>
<comment type="caution">
    <text evidence="1">The sequence shown here is derived from an EMBL/GenBank/DDBJ whole genome shotgun (WGS) entry which is preliminary data.</text>
</comment>
<reference evidence="1" key="1">
    <citation type="submission" date="2022-04" db="EMBL/GenBank/DDBJ databases">
        <title>Carnegiea gigantea Genome sequencing and assembly v2.</title>
        <authorList>
            <person name="Copetti D."/>
            <person name="Sanderson M.J."/>
            <person name="Burquez A."/>
            <person name="Wojciechowski M.F."/>
        </authorList>
    </citation>
    <scope>NUCLEOTIDE SEQUENCE</scope>
    <source>
        <strain evidence="1">SGP5-SGP5p</strain>
        <tissue evidence="1">Aerial part</tissue>
    </source>
</reference>
<accession>A0A9Q1GPK8</accession>
<gene>
    <name evidence="1" type="ORF">Cgig2_023743</name>
</gene>
<keyword evidence="2" id="KW-1185">Reference proteome</keyword>
<evidence type="ECO:0000313" key="1">
    <source>
        <dbReference type="EMBL" id="KAJ8422949.1"/>
    </source>
</evidence>
<sequence length="181" mass="21607">MWESNREAVPLHLKSVPFYLKRVEFEDKLGQLRLFHFDKHCQNLAQRLQPEKIDKVPVWIQFPDLDLKYWSASSPMTLNFWKLWSVDETWYSPIQAAPMFKVFKKLQLLQQPLRKFYRDKFGDEKVQFPEARKNLNKALVSFNLTHLMSNHTLLKSKHGLIIMFGIKGWNSCTSKRLRRIG</sequence>
<name>A0A9Q1GPK8_9CARY</name>
<organism evidence="1 2">
    <name type="scientific">Carnegiea gigantea</name>
    <dbReference type="NCBI Taxonomy" id="171969"/>
    <lineage>
        <taxon>Eukaryota</taxon>
        <taxon>Viridiplantae</taxon>
        <taxon>Streptophyta</taxon>
        <taxon>Embryophyta</taxon>
        <taxon>Tracheophyta</taxon>
        <taxon>Spermatophyta</taxon>
        <taxon>Magnoliopsida</taxon>
        <taxon>eudicotyledons</taxon>
        <taxon>Gunneridae</taxon>
        <taxon>Pentapetalae</taxon>
        <taxon>Caryophyllales</taxon>
        <taxon>Cactineae</taxon>
        <taxon>Cactaceae</taxon>
        <taxon>Cactoideae</taxon>
        <taxon>Echinocereeae</taxon>
        <taxon>Carnegiea</taxon>
    </lineage>
</organism>
<dbReference type="EMBL" id="JAKOGI010002101">
    <property type="protein sequence ID" value="KAJ8422949.1"/>
    <property type="molecule type" value="Genomic_DNA"/>
</dbReference>
<evidence type="ECO:0000313" key="2">
    <source>
        <dbReference type="Proteomes" id="UP001153076"/>
    </source>
</evidence>
<evidence type="ECO:0008006" key="3">
    <source>
        <dbReference type="Google" id="ProtNLM"/>
    </source>
</evidence>